<proteinExistence type="predicted"/>
<name>A0AAV2BXR1_9ARAC</name>
<dbReference type="Proteomes" id="UP001497382">
    <property type="component" value="Unassembled WGS sequence"/>
</dbReference>
<dbReference type="EMBL" id="CAXIEN010000582">
    <property type="protein sequence ID" value="CAL1300838.1"/>
    <property type="molecule type" value="Genomic_DNA"/>
</dbReference>
<comment type="caution">
    <text evidence="2">The sequence shown here is derived from an EMBL/GenBank/DDBJ whole genome shotgun (WGS) entry which is preliminary data.</text>
</comment>
<evidence type="ECO:0000313" key="3">
    <source>
        <dbReference type="Proteomes" id="UP001497382"/>
    </source>
</evidence>
<feature type="transmembrane region" description="Helical" evidence="1">
    <location>
        <begin position="167"/>
        <end position="191"/>
    </location>
</feature>
<protein>
    <submittedName>
        <fullName evidence="2">Uncharacterized protein</fullName>
    </submittedName>
</protein>
<accession>A0AAV2BXR1</accession>
<evidence type="ECO:0000256" key="1">
    <source>
        <dbReference type="SAM" id="Phobius"/>
    </source>
</evidence>
<keyword evidence="3" id="KW-1185">Reference proteome</keyword>
<dbReference type="AlphaFoldDB" id="A0AAV2BXR1"/>
<evidence type="ECO:0000313" key="2">
    <source>
        <dbReference type="EMBL" id="CAL1300838.1"/>
    </source>
</evidence>
<keyword evidence="1" id="KW-0812">Transmembrane</keyword>
<reference evidence="2 3" key="1">
    <citation type="submission" date="2024-04" db="EMBL/GenBank/DDBJ databases">
        <authorList>
            <person name="Rising A."/>
            <person name="Reimegard J."/>
            <person name="Sonavane S."/>
            <person name="Akerstrom W."/>
            <person name="Nylinder S."/>
            <person name="Hedman E."/>
            <person name="Kallberg Y."/>
        </authorList>
    </citation>
    <scope>NUCLEOTIDE SEQUENCE [LARGE SCALE GENOMIC DNA]</scope>
</reference>
<keyword evidence="1" id="KW-0472">Membrane</keyword>
<sequence length="217" mass="24323">MHLCTPTESSTEINNIPSARLFDCSHPRYSEVGVPVSTNSQSDHEESEQRASESLARRCCAFLEWYKNKNCAFPKGMPSNPDSSHLHNNSRSWCRIYGFLDRYQLLPAQGRPCSNRQKLAVGILSIPLLICMVIEMCLAARLSPNFDPSSEDYCSKMFYDYLVGKKLISAVAIILAALLYFPGSVASIVAVKTDHFFLVGVHSSSGFKAHQYAYMFF</sequence>
<gene>
    <name evidence="2" type="ORF">LARSCL_LOCUS22143</name>
</gene>
<feature type="transmembrane region" description="Helical" evidence="1">
    <location>
        <begin position="119"/>
        <end position="142"/>
    </location>
</feature>
<organism evidence="2 3">
    <name type="scientific">Larinioides sclopetarius</name>
    <dbReference type="NCBI Taxonomy" id="280406"/>
    <lineage>
        <taxon>Eukaryota</taxon>
        <taxon>Metazoa</taxon>
        <taxon>Ecdysozoa</taxon>
        <taxon>Arthropoda</taxon>
        <taxon>Chelicerata</taxon>
        <taxon>Arachnida</taxon>
        <taxon>Araneae</taxon>
        <taxon>Araneomorphae</taxon>
        <taxon>Entelegynae</taxon>
        <taxon>Araneoidea</taxon>
        <taxon>Araneidae</taxon>
        <taxon>Larinioides</taxon>
    </lineage>
</organism>
<keyword evidence="1" id="KW-1133">Transmembrane helix</keyword>